<evidence type="ECO:0000256" key="3">
    <source>
        <dbReference type="ARBA" id="ARBA00024226"/>
    </source>
</evidence>
<proteinExistence type="inferred from homology"/>
<feature type="region of interest" description="Disordered" evidence="5">
    <location>
        <begin position="1"/>
        <end position="26"/>
    </location>
</feature>
<accession>A0A7H8QX58</accession>
<dbReference type="Gene3D" id="3.40.309.10">
    <property type="entry name" value="Aldehyde Dehydrogenase, Chain A, domain 2"/>
    <property type="match status" value="1"/>
</dbReference>
<dbReference type="FunFam" id="3.40.605.10:FF:000007">
    <property type="entry name" value="NAD/NADP-dependent betaine aldehyde dehydrogenase"/>
    <property type="match status" value="1"/>
</dbReference>
<protein>
    <recommendedName>
        <fullName evidence="3">aldehyde dehydrogenase (NAD(+))</fullName>
        <ecNumber evidence="3">1.2.1.3</ecNumber>
    </recommendedName>
</protein>
<dbReference type="InterPro" id="IPR016163">
    <property type="entry name" value="Ald_DH_C"/>
</dbReference>
<evidence type="ECO:0000313" key="8">
    <source>
        <dbReference type="Proteomes" id="UP000509510"/>
    </source>
</evidence>
<evidence type="ECO:0000256" key="5">
    <source>
        <dbReference type="SAM" id="MobiDB-lite"/>
    </source>
</evidence>
<keyword evidence="2" id="KW-0560">Oxidoreductase</keyword>
<dbReference type="EMBL" id="CP055899">
    <property type="protein sequence ID" value="QKX57393.1"/>
    <property type="molecule type" value="Genomic_DNA"/>
</dbReference>
<dbReference type="InterPro" id="IPR016161">
    <property type="entry name" value="Ald_DH/histidinol_DH"/>
</dbReference>
<dbReference type="InterPro" id="IPR016162">
    <property type="entry name" value="Ald_DH_N"/>
</dbReference>
<dbReference type="GeneID" id="55992006"/>
<dbReference type="InterPro" id="IPR015590">
    <property type="entry name" value="Aldehyde_DH_dom"/>
</dbReference>
<sequence length="510" mass="54992">MKDQFDSGSEQDLNSTSNMPHSSSSSKGFFTFSNTVNGAARGGARVAQTLNPSTKQPLWNIPVAIEDDVNDAVAAAGEAFASWSRLAWAERGAYLIRAKEALVEIHDDMANLIMQETGKPVSIIDTKEVDLSVRLLLYYASHPKLETKVVSDNDELQVTVRYVPMGVVAAICPFSDPLMLAIGKLASALITGNTVIVKPSPFAPYSILKFVDHIQSLFPPGVIQALNGDEKLGPLLVDHPKIQKISFTGSVEIGKKVMAAASKTLKRVTLSLSGNGACIVCPDVDVSLVAPQVAAGAFLNSGQLCLANRRIYVHEDIYNDFMQHLVDSVKLWKAGPAPSDTAILGPIQNEIRYKNVKDIFEDSQKNGYKFSLGSGSITDEKGFIIQPAIIDNPPDDSRVVREEAFGPIVSLLLWKDEKELISRVNDTKAGLGASIWSGDIDRATAIGEQIECGMITINRHPTPIPSGHLAGWKESGIGGEWGSEGLLSYCNMQTVHCYKMPVAPGSAEAD</sequence>
<dbReference type="EC" id="1.2.1.3" evidence="3"/>
<organism evidence="7 8">
    <name type="scientific">Talaromyces rugulosus</name>
    <name type="common">Penicillium rugulosum</name>
    <dbReference type="NCBI Taxonomy" id="121627"/>
    <lineage>
        <taxon>Eukaryota</taxon>
        <taxon>Fungi</taxon>
        <taxon>Dikarya</taxon>
        <taxon>Ascomycota</taxon>
        <taxon>Pezizomycotina</taxon>
        <taxon>Eurotiomycetes</taxon>
        <taxon>Eurotiomycetidae</taxon>
        <taxon>Eurotiales</taxon>
        <taxon>Trichocomaceae</taxon>
        <taxon>Talaromyces</taxon>
        <taxon>Talaromyces sect. Islandici</taxon>
    </lineage>
</organism>
<evidence type="ECO:0000256" key="2">
    <source>
        <dbReference type="ARBA" id="ARBA00023002"/>
    </source>
</evidence>
<dbReference type="AlphaFoldDB" id="A0A7H8QX58"/>
<feature type="compositionally biased region" description="Low complexity" evidence="5">
    <location>
        <begin position="15"/>
        <end position="26"/>
    </location>
</feature>
<evidence type="ECO:0000313" key="7">
    <source>
        <dbReference type="EMBL" id="QKX57393.1"/>
    </source>
</evidence>
<gene>
    <name evidence="7" type="ORF">TRUGW13939_04505</name>
</gene>
<dbReference type="SUPFAM" id="SSF53720">
    <property type="entry name" value="ALDH-like"/>
    <property type="match status" value="1"/>
</dbReference>
<dbReference type="Proteomes" id="UP000509510">
    <property type="component" value="Chromosome II"/>
</dbReference>
<dbReference type="GO" id="GO:0004029">
    <property type="term" value="F:aldehyde dehydrogenase (NAD+) activity"/>
    <property type="evidence" value="ECO:0007669"/>
    <property type="project" value="UniProtKB-EC"/>
</dbReference>
<dbReference type="PANTHER" id="PTHR11699">
    <property type="entry name" value="ALDEHYDE DEHYDROGENASE-RELATED"/>
    <property type="match status" value="1"/>
</dbReference>
<evidence type="ECO:0000259" key="6">
    <source>
        <dbReference type="Pfam" id="PF00171"/>
    </source>
</evidence>
<feature type="domain" description="Aldehyde dehydrogenase" evidence="6">
    <location>
        <begin position="47"/>
        <end position="495"/>
    </location>
</feature>
<name>A0A7H8QX58_TALRU</name>
<keyword evidence="8" id="KW-1185">Reference proteome</keyword>
<evidence type="ECO:0000256" key="4">
    <source>
        <dbReference type="ARBA" id="ARBA00049194"/>
    </source>
</evidence>
<dbReference type="RefSeq" id="XP_035343571.1">
    <property type="nucleotide sequence ID" value="XM_035487678.1"/>
</dbReference>
<comment type="similarity">
    <text evidence="1">Belongs to the aldehyde dehydrogenase family.</text>
</comment>
<dbReference type="Pfam" id="PF00171">
    <property type="entry name" value="Aldedh"/>
    <property type="match status" value="1"/>
</dbReference>
<comment type="catalytic activity">
    <reaction evidence="4">
        <text>an aldehyde + NAD(+) + H2O = a carboxylate + NADH + 2 H(+)</text>
        <dbReference type="Rhea" id="RHEA:16185"/>
        <dbReference type="ChEBI" id="CHEBI:15377"/>
        <dbReference type="ChEBI" id="CHEBI:15378"/>
        <dbReference type="ChEBI" id="CHEBI:17478"/>
        <dbReference type="ChEBI" id="CHEBI:29067"/>
        <dbReference type="ChEBI" id="CHEBI:57540"/>
        <dbReference type="ChEBI" id="CHEBI:57945"/>
        <dbReference type="EC" id="1.2.1.3"/>
    </reaction>
</comment>
<feature type="compositionally biased region" description="Polar residues" evidence="5">
    <location>
        <begin position="1"/>
        <end position="14"/>
    </location>
</feature>
<dbReference type="Gene3D" id="3.40.605.10">
    <property type="entry name" value="Aldehyde Dehydrogenase, Chain A, domain 1"/>
    <property type="match status" value="1"/>
</dbReference>
<dbReference type="KEGG" id="trg:TRUGW13939_04505"/>
<evidence type="ECO:0000256" key="1">
    <source>
        <dbReference type="ARBA" id="ARBA00009986"/>
    </source>
</evidence>
<dbReference type="OrthoDB" id="310895at2759"/>
<reference evidence="8" key="1">
    <citation type="submission" date="2020-06" db="EMBL/GenBank/DDBJ databases">
        <title>A chromosome-scale genome assembly of Talaromyces rugulosus W13939.</title>
        <authorList>
            <person name="Wang B."/>
            <person name="Guo L."/>
            <person name="Ye K."/>
            <person name="Wang L."/>
        </authorList>
    </citation>
    <scope>NUCLEOTIDE SEQUENCE [LARGE SCALE GENOMIC DNA]</scope>
    <source>
        <strain evidence="8">W13939</strain>
    </source>
</reference>